<evidence type="ECO:0000256" key="1">
    <source>
        <dbReference type="ARBA" id="ARBA00022741"/>
    </source>
</evidence>
<keyword evidence="2" id="KW-0067">ATP-binding</keyword>
<comment type="caution">
    <text evidence="4">The sequence shown here is derived from an EMBL/GenBank/DDBJ whole genome shotgun (WGS) entry which is preliminary data.</text>
</comment>
<dbReference type="GO" id="GO:0005524">
    <property type="term" value="F:ATP binding"/>
    <property type="evidence" value="ECO:0007669"/>
    <property type="project" value="UniProtKB-KW"/>
</dbReference>
<dbReference type="Gene3D" id="3.40.50.300">
    <property type="entry name" value="P-loop containing nucleotide triphosphate hydrolases"/>
    <property type="match status" value="1"/>
</dbReference>
<gene>
    <name evidence="4" type="ORF">AArcSt2_00400</name>
</gene>
<proteinExistence type="predicted"/>
<dbReference type="SUPFAM" id="SSF52540">
    <property type="entry name" value="P-loop containing nucleoside triphosphate hydrolases"/>
    <property type="match status" value="1"/>
</dbReference>
<sequence length="291" mass="29984">MAEGVVIAIAGAKGGVGKTTTAVNLGVALAQAGERVAVLEFDLAMANIVDFLDIEPTQTMHTVLSGTASVTDAVHRLDSGVDILPAGTALEDFNAVNVATIAPVVRTLKPSYDFVILDTAAGVSPETIYPLRLADEVLVVSTPRVAAVRDTKKTIALAERVNGTVAGVIFNRCGTGHAPPPERLAAFLETDLVGAVPNDSAVPEAQDRGEPVVTYRPKSDAATEFFSIADSLIFSHQSTDANTPGAIGTGGIGDLTNAEQIADAAEAADPGDTALKTDDDPDDGFQFVTDS</sequence>
<dbReference type="InterPro" id="IPR050625">
    <property type="entry name" value="ParA/MinD_ATPase"/>
</dbReference>
<dbReference type="GO" id="GO:0051782">
    <property type="term" value="P:negative regulation of cell division"/>
    <property type="evidence" value="ECO:0007669"/>
    <property type="project" value="TreeGrafter"/>
</dbReference>
<accession>A0AAE3K6X3</accession>
<evidence type="ECO:0000313" key="5">
    <source>
        <dbReference type="Proteomes" id="UP001203207"/>
    </source>
</evidence>
<dbReference type="Proteomes" id="UP001203207">
    <property type="component" value="Unassembled WGS sequence"/>
</dbReference>
<dbReference type="RefSeq" id="WP_250582182.1">
    <property type="nucleotide sequence ID" value="NZ_JAKRVX010000001.1"/>
</dbReference>
<dbReference type="PANTHER" id="PTHR43384">
    <property type="entry name" value="SEPTUM SITE-DETERMINING PROTEIN MIND HOMOLOG, CHLOROPLASTIC-RELATED"/>
    <property type="match status" value="1"/>
</dbReference>
<reference evidence="4" key="1">
    <citation type="journal article" date="2022" name="Syst. Appl. Microbiol.">
        <title>Natronocalculus amylovorans gen. nov., sp. nov., and Natranaeroarchaeum aerophilus sp. nov., dominant culturable amylolytic natronoarchaea from hypersaline soda lakes in southwestern Siberia.</title>
        <authorList>
            <person name="Sorokin D.Y."/>
            <person name="Elcheninov A.G."/>
            <person name="Khizhniak T.V."/>
            <person name="Koenen M."/>
            <person name="Bale N.J."/>
            <person name="Damste J.S.S."/>
            <person name="Kublanov I.V."/>
        </authorList>
    </citation>
    <scope>NUCLEOTIDE SEQUENCE</scope>
    <source>
        <strain evidence="4">AArc-St2</strain>
    </source>
</reference>
<dbReference type="GO" id="GO:0005829">
    <property type="term" value="C:cytosol"/>
    <property type="evidence" value="ECO:0007669"/>
    <property type="project" value="TreeGrafter"/>
</dbReference>
<evidence type="ECO:0000256" key="3">
    <source>
        <dbReference type="SAM" id="MobiDB-lite"/>
    </source>
</evidence>
<dbReference type="GO" id="GO:0009898">
    <property type="term" value="C:cytoplasmic side of plasma membrane"/>
    <property type="evidence" value="ECO:0007669"/>
    <property type="project" value="TreeGrafter"/>
</dbReference>
<evidence type="ECO:0000313" key="4">
    <source>
        <dbReference type="EMBL" id="MCL9815396.1"/>
    </source>
</evidence>
<dbReference type="InterPro" id="IPR033756">
    <property type="entry name" value="YlxH/NBP35"/>
</dbReference>
<dbReference type="PANTHER" id="PTHR43384:SF10">
    <property type="entry name" value="ATPASE INVOLVED IN CHROMOSOME PARTITIONING, PARA_MIND FAMILY"/>
    <property type="match status" value="1"/>
</dbReference>
<dbReference type="AlphaFoldDB" id="A0AAE3K6X3"/>
<dbReference type="EMBL" id="JAKRVX010000001">
    <property type="protein sequence ID" value="MCL9815396.1"/>
    <property type="molecule type" value="Genomic_DNA"/>
</dbReference>
<feature type="region of interest" description="Disordered" evidence="3">
    <location>
        <begin position="264"/>
        <end position="291"/>
    </location>
</feature>
<evidence type="ECO:0000256" key="2">
    <source>
        <dbReference type="ARBA" id="ARBA00022840"/>
    </source>
</evidence>
<organism evidence="4 5">
    <name type="scientific">Natronocalculus amylovorans</name>
    <dbReference type="NCBI Taxonomy" id="2917812"/>
    <lineage>
        <taxon>Archaea</taxon>
        <taxon>Methanobacteriati</taxon>
        <taxon>Methanobacteriota</taxon>
        <taxon>Stenosarchaea group</taxon>
        <taxon>Halobacteria</taxon>
        <taxon>Halobacteriales</taxon>
        <taxon>Haloferacaceae</taxon>
        <taxon>Natronocalculus</taxon>
    </lineage>
</organism>
<reference evidence="4" key="2">
    <citation type="submission" date="2022-02" db="EMBL/GenBank/DDBJ databases">
        <authorList>
            <person name="Elcheninov A.G."/>
            <person name="Sorokin D.Y."/>
            <person name="Kublanov I.V."/>
        </authorList>
    </citation>
    <scope>NUCLEOTIDE SEQUENCE</scope>
    <source>
        <strain evidence="4">AArc-St2</strain>
    </source>
</reference>
<dbReference type="Pfam" id="PF10609">
    <property type="entry name" value="ParA"/>
    <property type="match status" value="1"/>
</dbReference>
<dbReference type="GO" id="GO:0016887">
    <property type="term" value="F:ATP hydrolysis activity"/>
    <property type="evidence" value="ECO:0007669"/>
    <property type="project" value="TreeGrafter"/>
</dbReference>
<name>A0AAE3K6X3_9EURY</name>
<keyword evidence="1" id="KW-0547">Nucleotide-binding</keyword>
<protein>
    <submittedName>
        <fullName evidence="4">P-loop NTPase</fullName>
    </submittedName>
</protein>
<keyword evidence="5" id="KW-1185">Reference proteome</keyword>
<dbReference type="InterPro" id="IPR027417">
    <property type="entry name" value="P-loop_NTPase"/>
</dbReference>